<name>A0AAF0UBC7_SOLVR</name>
<evidence type="ECO:0000313" key="2">
    <source>
        <dbReference type="Proteomes" id="UP001234989"/>
    </source>
</evidence>
<proteinExistence type="predicted"/>
<organism evidence="1 2">
    <name type="scientific">Solanum verrucosum</name>
    <dbReference type="NCBI Taxonomy" id="315347"/>
    <lineage>
        <taxon>Eukaryota</taxon>
        <taxon>Viridiplantae</taxon>
        <taxon>Streptophyta</taxon>
        <taxon>Embryophyta</taxon>
        <taxon>Tracheophyta</taxon>
        <taxon>Spermatophyta</taxon>
        <taxon>Magnoliopsida</taxon>
        <taxon>eudicotyledons</taxon>
        <taxon>Gunneridae</taxon>
        <taxon>Pentapetalae</taxon>
        <taxon>asterids</taxon>
        <taxon>lamiids</taxon>
        <taxon>Solanales</taxon>
        <taxon>Solanaceae</taxon>
        <taxon>Solanoideae</taxon>
        <taxon>Solaneae</taxon>
        <taxon>Solanum</taxon>
    </lineage>
</organism>
<dbReference type="EMBL" id="CP133619">
    <property type="protein sequence ID" value="WMV42705.1"/>
    <property type="molecule type" value="Genomic_DNA"/>
</dbReference>
<keyword evidence="2" id="KW-1185">Reference proteome</keyword>
<dbReference type="SUPFAM" id="SSF54495">
    <property type="entry name" value="UBC-like"/>
    <property type="match status" value="1"/>
</dbReference>
<gene>
    <name evidence="1" type="ORF">MTR67_036090</name>
</gene>
<protein>
    <submittedName>
        <fullName evidence="1">Uncharacterized protein</fullName>
    </submittedName>
</protein>
<sequence length="101" mass="11599">MIQDQRILEEEEIVSKLALIAEFEEVAKKEETAWRQRSTAVWLKQGDRNTSFFHKTANAHRRVNTTDDFPPDYPFKPPKVCLCSTASLSRSVSVPLHSLLL</sequence>
<dbReference type="InterPro" id="IPR016135">
    <property type="entry name" value="UBQ-conjugating_enzyme/RWD"/>
</dbReference>
<dbReference type="AlphaFoldDB" id="A0AAF0UBC7"/>
<dbReference type="Proteomes" id="UP001234989">
    <property type="component" value="Chromosome 8"/>
</dbReference>
<evidence type="ECO:0000313" key="1">
    <source>
        <dbReference type="EMBL" id="WMV42705.1"/>
    </source>
</evidence>
<reference evidence="1" key="1">
    <citation type="submission" date="2023-08" db="EMBL/GenBank/DDBJ databases">
        <title>A de novo genome assembly of Solanum verrucosum Schlechtendal, a Mexican diploid species geographically isolated from the other diploid A-genome species in potato relatives.</title>
        <authorList>
            <person name="Hosaka K."/>
        </authorList>
    </citation>
    <scope>NUCLEOTIDE SEQUENCE</scope>
    <source>
        <tissue evidence="1">Young leaves</tissue>
    </source>
</reference>
<accession>A0AAF0UBC7</accession>